<evidence type="ECO:0000259" key="6">
    <source>
        <dbReference type="Pfam" id="PF02826"/>
    </source>
</evidence>
<dbReference type="AlphaFoldDB" id="A0RUD3"/>
<dbReference type="CDD" id="cd05301">
    <property type="entry name" value="GDH"/>
    <property type="match status" value="1"/>
</dbReference>
<dbReference type="STRING" id="414004.CENSYa_0313"/>
<dbReference type="PROSITE" id="PS00065">
    <property type="entry name" value="D_2_HYDROXYACID_DH_1"/>
    <property type="match status" value="1"/>
</dbReference>
<evidence type="ECO:0000256" key="2">
    <source>
        <dbReference type="ARBA" id="ARBA00023002"/>
    </source>
</evidence>
<dbReference type="InterPro" id="IPR006140">
    <property type="entry name" value="D-isomer_DH_NAD-bd"/>
</dbReference>
<dbReference type="GO" id="GO:0051287">
    <property type="term" value="F:NAD binding"/>
    <property type="evidence" value="ECO:0007669"/>
    <property type="project" value="InterPro"/>
</dbReference>
<evidence type="ECO:0000313" key="7">
    <source>
        <dbReference type="EMBL" id="ABK76950.1"/>
    </source>
</evidence>
<dbReference type="KEGG" id="csy:CENSYa_0313"/>
<dbReference type="PANTHER" id="PTHR10996">
    <property type="entry name" value="2-HYDROXYACID DEHYDROGENASE-RELATED"/>
    <property type="match status" value="1"/>
</dbReference>
<dbReference type="Pfam" id="PF00389">
    <property type="entry name" value="2-Hacid_dh"/>
    <property type="match status" value="1"/>
</dbReference>
<dbReference type="EMBL" id="DP000238">
    <property type="protein sequence ID" value="ABK76950.1"/>
    <property type="molecule type" value="Genomic_DNA"/>
</dbReference>
<dbReference type="InterPro" id="IPR036291">
    <property type="entry name" value="NAD(P)-bd_dom_sf"/>
</dbReference>
<dbReference type="SUPFAM" id="SSF52283">
    <property type="entry name" value="Formate/glycerate dehydrogenase catalytic domain-like"/>
    <property type="match status" value="1"/>
</dbReference>
<evidence type="ECO:0000256" key="3">
    <source>
        <dbReference type="ARBA" id="ARBA00023027"/>
    </source>
</evidence>
<proteinExistence type="inferred from homology"/>
<accession>A0RUD3</accession>
<dbReference type="InterPro" id="IPR006139">
    <property type="entry name" value="D-isomer_2_OHA_DH_cat_dom"/>
</dbReference>
<feature type="domain" description="D-isomer specific 2-hydroxyacid dehydrogenase NAD-binding" evidence="6">
    <location>
        <begin position="143"/>
        <end position="316"/>
    </location>
</feature>
<dbReference type="PANTHER" id="PTHR10996:SF283">
    <property type="entry name" value="GLYOXYLATE_HYDROXYPYRUVATE REDUCTASE B"/>
    <property type="match status" value="1"/>
</dbReference>
<comment type="similarity">
    <text evidence="1 4">Belongs to the D-isomer specific 2-hydroxyacid dehydrogenase family.</text>
</comment>
<dbReference type="Gene3D" id="3.40.50.720">
    <property type="entry name" value="NAD(P)-binding Rossmann-like Domain"/>
    <property type="match status" value="2"/>
</dbReference>
<dbReference type="GO" id="GO:0016618">
    <property type="term" value="F:hydroxypyruvate reductase [NAD(P)H] activity"/>
    <property type="evidence" value="ECO:0007669"/>
    <property type="project" value="TreeGrafter"/>
</dbReference>
<gene>
    <name evidence="7" type="ordered locus">CENSYa_0313</name>
</gene>
<reference evidence="7 8" key="1">
    <citation type="journal article" date="2006" name="Proc. Natl. Acad. Sci. U.S.A.">
        <title>Genomic analysis of the uncultivated marine crenarchaeote Cenarchaeum symbiosum.</title>
        <authorList>
            <person name="Hallam S.J."/>
            <person name="Konstantinidis K.T."/>
            <person name="Putnam N."/>
            <person name="Schleper C."/>
            <person name="Watanabe Y."/>
            <person name="Sugahara J."/>
            <person name="Preston C."/>
            <person name="de la Torre J."/>
            <person name="Richardson P.M."/>
            <person name="DeLong E.F."/>
        </authorList>
    </citation>
    <scope>NUCLEOTIDE SEQUENCE [LARGE SCALE GENOMIC DNA]</scope>
    <source>
        <strain evidence="8">A</strain>
    </source>
</reference>
<keyword evidence="8" id="KW-1185">Reference proteome</keyword>
<keyword evidence="3" id="KW-0520">NAD</keyword>
<dbReference type="GO" id="GO:0008720">
    <property type="term" value="F:D-lactate dehydrogenase (NAD+) activity"/>
    <property type="evidence" value="ECO:0007669"/>
    <property type="project" value="UniProtKB-EC"/>
</dbReference>
<dbReference type="InterPro" id="IPR050223">
    <property type="entry name" value="D-isomer_2-hydroxyacid_DH"/>
</dbReference>
<evidence type="ECO:0000313" key="8">
    <source>
        <dbReference type="Proteomes" id="UP000000758"/>
    </source>
</evidence>
<dbReference type="GO" id="GO:0005829">
    <property type="term" value="C:cytosol"/>
    <property type="evidence" value="ECO:0007669"/>
    <property type="project" value="TreeGrafter"/>
</dbReference>
<dbReference type="Pfam" id="PF02826">
    <property type="entry name" value="2-Hacid_dh_C"/>
    <property type="match status" value="1"/>
</dbReference>
<dbReference type="InterPro" id="IPR029752">
    <property type="entry name" value="D-isomer_DH_CS1"/>
</dbReference>
<feature type="domain" description="D-isomer specific 2-hydroxyacid dehydrogenase catalytic" evidence="5">
    <location>
        <begin position="39"/>
        <end position="347"/>
    </location>
</feature>
<name>A0RUD3_CENSY</name>
<protein>
    <submittedName>
        <fullName evidence="7">2 lactate dehydrogenase</fullName>
        <ecNumber evidence="7">1.1.1.28</ecNumber>
    </submittedName>
</protein>
<keyword evidence="2 4" id="KW-0560">Oxidoreductase</keyword>
<evidence type="ECO:0000259" key="5">
    <source>
        <dbReference type="Pfam" id="PF00389"/>
    </source>
</evidence>
<dbReference type="GO" id="GO:0030267">
    <property type="term" value="F:glyoxylate reductase (NADPH) activity"/>
    <property type="evidence" value="ECO:0007669"/>
    <property type="project" value="TreeGrafter"/>
</dbReference>
<dbReference type="EnsemblBacteria" id="ABK76950">
    <property type="protein sequence ID" value="ABK76950"/>
    <property type="gene ID" value="CENSYa_0313"/>
</dbReference>
<evidence type="ECO:0000256" key="4">
    <source>
        <dbReference type="RuleBase" id="RU003719"/>
    </source>
</evidence>
<organism evidence="7 8">
    <name type="scientific">Cenarchaeum symbiosum (strain A)</name>
    <dbReference type="NCBI Taxonomy" id="414004"/>
    <lineage>
        <taxon>Archaea</taxon>
        <taxon>Nitrososphaerota</taxon>
        <taxon>Candidatus Cenarchaeales</taxon>
        <taxon>Candidatus Cenarchaeaceae</taxon>
        <taxon>Candidatus Cenarchaeum</taxon>
    </lineage>
</organism>
<dbReference type="InterPro" id="IPR029753">
    <property type="entry name" value="D-isomer_DH_CS"/>
</dbReference>
<dbReference type="EC" id="1.1.1.28" evidence="7"/>
<dbReference type="PROSITE" id="PS00670">
    <property type="entry name" value="D_2_HYDROXYACID_DH_2"/>
    <property type="match status" value="1"/>
</dbReference>
<sequence>MLPQLMQHANSSMSGSICLGLHTNLINGFRSDSYVRKRILLTRRLQDFAQARLGRRYDLEVYSGRVPMPRRALIRAISGAHALVCFPYDVIDAGVMDAAPDLETIATYSVGYDHIDVAHARGRGITVGYTPDVLTDATADLTMALMLDLLRRVTEGDRIIRAGRWRQIYGADDYLGTDVGGKTLGILGMGRIGSRVAKRAAAFGMKVIYHSRSSTGPGTRVTLGRLLERSDVLSIHVPHTPDTHEMMDMSRLRKMKRSAYLINTSRGRVVHEKDLAAALRQGIIAGAALDVFHSEPVGPANPLVKMQNVVLAPHIGSSTDGTRRKMAELTVKNLELGLSGREPAYSVK</sequence>
<dbReference type="Proteomes" id="UP000000758">
    <property type="component" value="Chromosome"/>
</dbReference>
<dbReference type="FunFam" id="3.40.50.720:FF:000203">
    <property type="entry name" value="D-3-phosphoglycerate dehydrogenase (SerA)"/>
    <property type="match status" value="1"/>
</dbReference>
<dbReference type="HOGENOM" id="CLU_019796_1_3_2"/>
<dbReference type="SUPFAM" id="SSF51735">
    <property type="entry name" value="NAD(P)-binding Rossmann-fold domains"/>
    <property type="match status" value="1"/>
</dbReference>
<evidence type="ECO:0000256" key="1">
    <source>
        <dbReference type="ARBA" id="ARBA00005854"/>
    </source>
</evidence>